<feature type="non-terminal residue" evidence="2">
    <location>
        <position position="1"/>
    </location>
</feature>
<evidence type="ECO:0000313" key="3">
    <source>
        <dbReference type="Proteomes" id="UP000676336"/>
    </source>
</evidence>
<dbReference type="Proteomes" id="UP000676336">
    <property type="component" value="Unassembled WGS sequence"/>
</dbReference>
<evidence type="ECO:0000256" key="1">
    <source>
        <dbReference type="SAM" id="MobiDB-lite"/>
    </source>
</evidence>
<protein>
    <submittedName>
        <fullName evidence="2">Uncharacterized protein</fullName>
    </submittedName>
</protein>
<sequence>ETLLLKYVFENGLPKTNHTYRTSILNPIKPLSYYQTFLSSSELKDYFELIKNSNGPQINKNDRRLRSSSKAMVTRHQTDDSSNGNKRQSPQSADSS</sequence>
<name>A0A8S3FYS4_9BILA</name>
<reference evidence="2" key="1">
    <citation type="submission" date="2021-02" db="EMBL/GenBank/DDBJ databases">
        <authorList>
            <person name="Nowell W R."/>
        </authorList>
    </citation>
    <scope>NUCLEOTIDE SEQUENCE</scope>
</reference>
<feature type="compositionally biased region" description="Polar residues" evidence="1">
    <location>
        <begin position="80"/>
        <end position="96"/>
    </location>
</feature>
<gene>
    <name evidence="2" type="ORF">SMN809_LOCUS63623</name>
</gene>
<feature type="region of interest" description="Disordered" evidence="1">
    <location>
        <begin position="52"/>
        <end position="96"/>
    </location>
</feature>
<comment type="caution">
    <text evidence="2">The sequence shown here is derived from an EMBL/GenBank/DDBJ whole genome shotgun (WGS) entry which is preliminary data.</text>
</comment>
<dbReference type="EMBL" id="CAJOBI010277630">
    <property type="protein sequence ID" value="CAF5145843.1"/>
    <property type="molecule type" value="Genomic_DNA"/>
</dbReference>
<dbReference type="AlphaFoldDB" id="A0A8S3FYS4"/>
<organism evidence="2 3">
    <name type="scientific">Rotaria magnacalcarata</name>
    <dbReference type="NCBI Taxonomy" id="392030"/>
    <lineage>
        <taxon>Eukaryota</taxon>
        <taxon>Metazoa</taxon>
        <taxon>Spiralia</taxon>
        <taxon>Gnathifera</taxon>
        <taxon>Rotifera</taxon>
        <taxon>Eurotatoria</taxon>
        <taxon>Bdelloidea</taxon>
        <taxon>Philodinida</taxon>
        <taxon>Philodinidae</taxon>
        <taxon>Rotaria</taxon>
    </lineage>
</organism>
<accession>A0A8S3FYS4</accession>
<evidence type="ECO:0000313" key="2">
    <source>
        <dbReference type="EMBL" id="CAF5145843.1"/>
    </source>
</evidence>
<proteinExistence type="predicted"/>